<keyword evidence="1" id="KW-0812">Transmembrane</keyword>
<feature type="transmembrane region" description="Helical" evidence="1">
    <location>
        <begin position="57"/>
        <end position="82"/>
    </location>
</feature>
<feature type="transmembrane region" description="Helical" evidence="1">
    <location>
        <begin position="133"/>
        <end position="154"/>
    </location>
</feature>
<keyword evidence="1" id="KW-1133">Transmembrane helix</keyword>
<dbReference type="Proteomes" id="UP001589755">
    <property type="component" value="Unassembled WGS sequence"/>
</dbReference>
<comment type="caution">
    <text evidence="2">The sequence shown here is derived from an EMBL/GenBank/DDBJ whole genome shotgun (WGS) entry which is preliminary data.</text>
</comment>
<proteinExistence type="predicted"/>
<gene>
    <name evidence="2" type="ORF">ACFFJ2_16315</name>
</gene>
<reference evidence="2 3" key="1">
    <citation type="submission" date="2024-09" db="EMBL/GenBank/DDBJ databases">
        <authorList>
            <person name="Sun Q."/>
            <person name="Mori K."/>
        </authorList>
    </citation>
    <scope>NUCLEOTIDE SEQUENCE [LARGE SCALE GENOMIC DNA]</scope>
    <source>
        <strain evidence="2 3">CCM 8543</strain>
    </source>
</reference>
<feature type="transmembrane region" description="Helical" evidence="1">
    <location>
        <begin position="94"/>
        <end position="113"/>
    </location>
</feature>
<sequence length="179" mass="20210">MIGNDARESKRIVLTAHPWLLTMRRYFLFVAVANLAWEVLHLPLYTLWAEGTAGDAAFAALHCTGGDLLIALSSLMLALFLAGDSDWPQHRYRTVAGLAIIFGFVYTVFSEWLNTVIRESWAYSELMPVIPGIEIGLSPLAQWIVIPLLGFWWARPMARNLKSELSADARGSERRRRHV</sequence>
<organism evidence="2 3">
    <name type="scientific">Chelativorans intermedius</name>
    <dbReference type="NCBI Taxonomy" id="515947"/>
    <lineage>
        <taxon>Bacteria</taxon>
        <taxon>Pseudomonadati</taxon>
        <taxon>Pseudomonadota</taxon>
        <taxon>Alphaproteobacteria</taxon>
        <taxon>Hyphomicrobiales</taxon>
        <taxon>Phyllobacteriaceae</taxon>
        <taxon>Chelativorans</taxon>
    </lineage>
</organism>
<evidence type="ECO:0000313" key="2">
    <source>
        <dbReference type="EMBL" id="MFC0209966.1"/>
    </source>
</evidence>
<dbReference type="EMBL" id="JBHLXD010000034">
    <property type="protein sequence ID" value="MFC0209966.1"/>
    <property type="molecule type" value="Genomic_DNA"/>
</dbReference>
<evidence type="ECO:0000256" key="1">
    <source>
        <dbReference type="SAM" id="Phobius"/>
    </source>
</evidence>
<evidence type="ECO:0000313" key="3">
    <source>
        <dbReference type="Proteomes" id="UP001589755"/>
    </source>
</evidence>
<protein>
    <submittedName>
        <fullName evidence="2">Uncharacterized protein</fullName>
    </submittedName>
</protein>
<name>A0ABV6DBE9_9HYPH</name>
<keyword evidence="1" id="KW-0472">Membrane</keyword>
<feature type="transmembrane region" description="Helical" evidence="1">
    <location>
        <begin position="26"/>
        <end position="45"/>
    </location>
</feature>
<accession>A0ABV6DBE9</accession>
<keyword evidence="3" id="KW-1185">Reference proteome</keyword>
<dbReference type="RefSeq" id="WP_261522534.1">
    <property type="nucleotide sequence ID" value="NZ_JAODNW010000030.1"/>
</dbReference>